<keyword evidence="27" id="KW-1185">Reference proteome</keyword>
<evidence type="ECO:0000256" key="16">
    <source>
        <dbReference type="ARBA" id="ARBA00036527"/>
    </source>
</evidence>
<evidence type="ECO:0000256" key="3">
    <source>
        <dbReference type="ARBA" id="ARBA00022448"/>
    </source>
</evidence>
<dbReference type="SUPFAM" id="SSF56801">
    <property type="entry name" value="Acetyl-CoA synthetase-like"/>
    <property type="match status" value="1"/>
</dbReference>
<accession>A0A8J9ZIT6</accession>
<evidence type="ECO:0000256" key="5">
    <source>
        <dbReference type="ARBA" id="ARBA00022598"/>
    </source>
</evidence>
<evidence type="ECO:0000313" key="26">
    <source>
        <dbReference type="EMBL" id="CAH1255496.1"/>
    </source>
</evidence>
<dbReference type="Gene3D" id="3.30.300.30">
    <property type="match status" value="1"/>
</dbReference>
<keyword evidence="7" id="KW-0547">Nucleotide-binding</keyword>
<keyword evidence="4" id="KW-1003">Cell membrane</keyword>
<evidence type="ECO:0000256" key="4">
    <source>
        <dbReference type="ARBA" id="ARBA00022475"/>
    </source>
</evidence>
<feature type="transmembrane region" description="Helical" evidence="23">
    <location>
        <begin position="12"/>
        <end position="32"/>
    </location>
</feature>
<sequence length="628" mass="69521">MWPDEIDKKTVLYGTGAVGGAIAAAAGLYRFLYPYALRDRRQAQLEMAVIERFTNIITSGGTVLTQWADAVRRQPDKPFLLSGAEVHTYRDVDNMANRTANFFHRRGFRKGDTVALLIYNEPAFVWTFLGLAKVGVKMALLNTNLRGQAMMHCFRIAGATSLIVGQGQPLLDATLELLPELQAEGATIWLQGSAPPPAGVSALDGLVQQESDQPLPSPVSITPADTLCYIYTSGTTGLPKAAIILHGKFLAISYTLVHYAGVQSDDIFYITLPMYHTSGLALGLGTAITKGATVAFRSKFSVRHFWDDCRRYNATVIIYIGELLRYLCTAPERPDDKDHKVRLAFGNGLRPDIWEQFQDRFGIPRIGEFYGMTEGPMGLINVHNKVGAVGVASPAYRTHKPFTLIGCDIDTGEPIRRKDGKCTEVKIGAPGLLVTPVPPDAPYTGYLGKPELTEKKILRNVFQDGDAFFNTGDLMMIDRDYFIYFVDRVGDTFRWKGENVATTEVAQVLSKMAGVQEVNVYGVKVPGQDGRAGMASIIPQPGQKPDFRRWYRYITTKLPTYARPLFLRLTQQIQVTGTFKHQKAALVKEGFDPRRVKDPLFVIDNAKKSYVSLGETAYRKIAGGQARL</sequence>
<dbReference type="PROSITE" id="PS00455">
    <property type="entry name" value="AMP_BINDING"/>
    <property type="match status" value="1"/>
</dbReference>
<dbReference type="InterPro" id="IPR042099">
    <property type="entry name" value="ANL_N_sf"/>
</dbReference>
<keyword evidence="9" id="KW-0067">ATP-binding</keyword>
<evidence type="ECO:0000256" key="14">
    <source>
        <dbReference type="ARBA" id="ARBA00023140"/>
    </source>
</evidence>
<protein>
    <recommendedName>
        <fullName evidence="21">Very long-chain fatty acid transport protein</fullName>
        <ecNumber evidence="15">6.2.1.3</ecNumber>
    </recommendedName>
    <alternativeName>
        <fullName evidence="17">Long-chain-fatty-acid--CoA ligase</fullName>
    </alternativeName>
    <alternativeName>
        <fullName evidence="22">Very-long-chain acyl-CoA synthetase</fullName>
    </alternativeName>
</protein>
<evidence type="ECO:0000256" key="20">
    <source>
        <dbReference type="ARBA" id="ARBA00060276"/>
    </source>
</evidence>
<dbReference type="GO" id="GO:0005778">
    <property type="term" value="C:peroxisomal membrane"/>
    <property type="evidence" value="ECO:0007669"/>
    <property type="project" value="UniProtKB-SubCell"/>
</dbReference>
<comment type="function">
    <text evidence="20">Acyl-CoA synthetase required for both the import of long chain fatty acids (LCFAs) (C14-C18) and the activation very long chain fatty acids (VLCFAs) (C20-C26) by esterification of the fatty acids into metabolically active CoA-thioesters for subsequent degradation or incorporation into phospholipids. The transport and fatty acyl-CoA synthetase activities are genetically separable and are thus independent activities. Esterifies VLCFAs in the peroxisome matrix. The VLCFAs are actively transported into peroxisomes by a PXA1-PXA2 heterodimeric transporter in the peroxisomal membrane.</text>
</comment>
<feature type="domain" description="AMP-dependent synthetase/ligase" evidence="24">
    <location>
        <begin position="69"/>
        <end position="394"/>
    </location>
</feature>
<keyword evidence="3" id="KW-0813">Transport</keyword>
<evidence type="ECO:0000256" key="22">
    <source>
        <dbReference type="ARBA" id="ARBA00078285"/>
    </source>
</evidence>
<evidence type="ECO:0000256" key="9">
    <source>
        <dbReference type="ARBA" id="ARBA00022840"/>
    </source>
</evidence>
<evidence type="ECO:0000256" key="2">
    <source>
        <dbReference type="ARBA" id="ARBA00006432"/>
    </source>
</evidence>
<evidence type="ECO:0000256" key="10">
    <source>
        <dbReference type="ARBA" id="ARBA00022989"/>
    </source>
</evidence>
<dbReference type="FunFam" id="3.40.50.12780:FF:000019">
    <property type="entry name" value="Long-chain fatty acid transporter"/>
    <property type="match status" value="1"/>
</dbReference>
<keyword evidence="10 23" id="KW-1133">Transmembrane helix</keyword>
<dbReference type="GO" id="GO:0005886">
    <property type="term" value="C:plasma membrane"/>
    <property type="evidence" value="ECO:0007669"/>
    <property type="project" value="UniProtKB-SubCell"/>
</dbReference>
<dbReference type="Proteomes" id="UP000838412">
    <property type="component" value="Chromosome 2"/>
</dbReference>
<evidence type="ECO:0000259" key="25">
    <source>
        <dbReference type="Pfam" id="PF13193"/>
    </source>
</evidence>
<gene>
    <name evidence="26" type="primary">SLC27A2</name>
    <name evidence="26" type="ORF">BLAG_LOCUS14527</name>
</gene>
<comment type="catalytic activity">
    <reaction evidence="16">
        <text>a very long-chain fatty acid + ATP + CoA = a very long-chain fatty acyl-CoA + AMP + diphosphate</text>
        <dbReference type="Rhea" id="RHEA:54536"/>
        <dbReference type="ChEBI" id="CHEBI:30616"/>
        <dbReference type="ChEBI" id="CHEBI:33019"/>
        <dbReference type="ChEBI" id="CHEBI:57287"/>
        <dbReference type="ChEBI" id="CHEBI:58950"/>
        <dbReference type="ChEBI" id="CHEBI:138261"/>
        <dbReference type="ChEBI" id="CHEBI:456215"/>
    </reaction>
    <physiologicalReaction direction="left-to-right" evidence="16">
        <dbReference type="Rhea" id="RHEA:54537"/>
    </physiologicalReaction>
</comment>
<evidence type="ECO:0000256" key="19">
    <source>
        <dbReference type="ARBA" id="ARBA00048666"/>
    </source>
</evidence>
<proteinExistence type="inferred from homology"/>
<comment type="similarity">
    <text evidence="2">Belongs to the ATP-dependent AMP-binding enzyme family.</text>
</comment>
<evidence type="ECO:0000256" key="8">
    <source>
        <dbReference type="ARBA" id="ARBA00022832"/>
    </source>
</evidence>
<dbReference type="FunFam" id="3.30.300.30:FF:000002">
    <property type="entry name" value="Long-chain fatty acid transport protein 1"/>
    <property type="match status" value="1"/>
</dbReference>
<evidence type="ECO:0000256" key="7">
    <source>
        <dbReference type="ARBA" id="ARBA00022741"/>
    </source>
</evidence>
<evidence type="ECO:0000256" key="13">
    <source>
        <dbReference type="ARBA" id="ARBA00023136"/>
    </source>
</evidence>
<dbReference type="EC" id="6.2.1.3" evidence="15"/>
<evidence type="ECO:0000256" key="15">
    <source>
        <dbReference type="ARBA" id="ARBA00026121"/>
    </source>
</evidence>
<evidence type="ECO:0000256" key="12">
    <source>
        <dbReference type="ARBA" id="ARBA00023098"/>
    </source>
</evidence>
<evidence type="ECO:0000256" key="6">
    <source>
        <dbReference type="ARBA" id="ARBA00022692"/>
    </source>
</evidence>
<organism evidence="26 27">
    <name type="scientific">Branchiostoma lanceolatum</name>
    <name type="common">Common lancelet</name>
    <name type="synonym">Amphioxus lanceolatum</name>
    <dbReference type="NCBI Taxonomy" id="7740"/>
    <lineage>
        <taxon>Eukaryota</taxon>
        <taxon>Metazoa</taxon>
        <taxon>Chordata</taxon>
        <taxon>Cephalochordata</taxon>
        <taxon>Leptocardii</taxon>
        <taxon>Amphioxiformes</taxon>
        <taxon>Branchiostomatidae</taxon>
        <taxon>Branchiostoma</taxon>
    </lineage>
</organism>
<evidence type="ECO:0000256" key="21">
    <source>
        <dbReference type="ARBA" id="ARBA00068795"/>
    </source>
</evidence>
<comment type="subcellular location">
    <subcellularLocation>
        <location evidence="1">Cell membrane</location>
        <topology evidence="1">Multi-pass membrane protein</topology>
    </subcellularLocation>
    <subcellularLocation>
        <location evidence="18">Peroxisome membrane</location>
    </subcellularLocation>
</comment>
<keyword evidence="14" id="KW-0576">Peroxisome</keyword>
<keyword evidence="8" id="KW-0276">Fatty acid metabolism</keyword>
<evidence type="ECO:0000256" key="17">
    <source>
        <dbReference type="ARBA" id="ARBA00041297"/>
    </source>
</evidence>
<evidence type="ECO:0000256" key="18">
    <source>
        <dbReference type="ARBA" id="ARBA00046271"/>
    </source>
</evidence>
<dbReference type="Gene3D" id="3.40.50.12780">
    <property type="entry name" value="N-terminal domain of ligase-like"/>
    <property type="match status" value="1"/>
</dbReference>
<dbReference type="GO" id="GO:0005789">
    <property type="term" value="C:endoplasmic reticulum membrane"/>
    <property type="evidence" value="ECO:0007669"/>
    <property type="project" value="TreeGrafter"/>
</dbReference>
<feature type="domain" description="AMP-binding enzyme C-terminal" evidence="25">
    <location>
        <begin position="504"/>
        <end position="580"/>
    </location>
</feature>
<evidence type="ECO:0000256" key="23">
    <source>
        <dbReference type="SAM" id="Phobius"/>
    </source>
</evidence>
<dbReference type="NCBIfam" id="NF006134">
    <property type="entry name" value="PRK08279.1"/>
    <property type="match status" value="1"/>
</dbReference>
<evidence type="ECO:0000313" key="27">
    <source>
        <dbReference type="Proteomes" id="UP000838412"/>
    </source>
</evidence>
<dbReference type="OrthoDB" id="288590at2759"/>
<evidence type="ECO:0000256" key="1">
    <source>
        <dbReference type="ARBA" id="ARBA00004651"/>
    </source>
</evidence>
<dbReference type="AlphaFoldDB" id="A0A8J9ZIT6"/>
<evidence type="ECO:0000256" key="11">
    <source>
        <dbReference type="ARBA" id="ARBA00023055"/>
    </source>
</evidence>
<comment type="catalytic activity">
    <reaction evidence="19">
        <text>tetracosanoate + ATP + CoA = tetracosanoyl-CoA + AMP + diphosphate</text>
        <dbReference type="Rhea" id="RHEA:33639"/>
        <dbReference type="ChEBI" id="CHEBI:30616"/>
        <dbReference type="ChEBI" id="CHEBI:31014"/>
        <dbReference type="ChEBI" id="CHEBI:33019"/>
        <dbReference type="ChEBI" id="CHEBI:57287"/>
        <dbReference type="ChEBI" id="CHEBI:65052"/>
        <dbReference type="ChEBI" id="CHEBI:456215"/>
    </reaction>
    <physiologicalReaction direction="left-to-right" evidence="19">
        <dbReference type="Rhea" id="RHEA:33640"/>
    </physiologicalReaction>
</comment>
<keyword evidence="5" id="KW-0436">Ligase</keyword>
<evidence type="ECO:0000259" key="24">
    <source>
        <dbReference type="Pfam" id="PF00501"/>
    </source>
</evidence>
<dbReference type="Pfam" id="PF00501">
    <property type="entry name" value="AMP-binding"/>
    <property type="match status" value="1"/>
</dbReference>
<reference evidence="26" key="1">
    <citation type="submission" date="2022-01" db="EMBL/GenBank/DDBJ databases">
        <authorList>
            <person name="Braso-Vives M."/>
        </authorList>
    </citation>
    <scope>NUCLEOTIDE SEQUENCE</scope>
</reference>
<dbReference type="GO" id="GO:0005524">
    <property type="term" value="F:ATP binding"/>
    <property type="evidence" value="ECO:0007669"/>
    <property type="project" value="UniProtKB-KW"/>
</dbReference>
<dbReference type="Pfam" id="PF13193">
    <property type="entry name" value="AMP-binding_C"/>
    <property type="match status" value="1"/>
</dbReference>
<dbReference type="InterPro" id="IPR020845">
    <property type="entry name" value="AMP-binding_CS"/>
</dbReference>
<dbReference type="InterPro" id="IPR045851">
    <property type="entry name" value="AMP-bd_C_sf"/>
</dbReference>
<keyword evidence="12" id="KW-0443">Lipid metabolism</keyword>
<dbReference type="PANTHER" id="PTHR43107">
    <property type="entry name" value="LONG-CHAIN FATTY ACID TRANSPORT PROTEIN"/>
    <property type="match status" value="1"/>
</dbReference>
<keyword evidence="6 23" id="KW-0812">Transmembrane</keyword>
<dbReference type="InterPro" id="IPR000873">
    <property type="entry name" value="AMP-dep_synth/lig_dom"/>
</dbReference>
<dbReference type="PANTHER" id="PTHR43107:SF22">
    <property type="entry name" value="VERY LONG-CHAIN ACYL-COA SYNTHETASE"/>
    <property type="match status" value="1"/>
</dbReference>
<keyword evidence="13 23" id="KW-0472">Membrane</keyword>
<dbReference type="GO" id="GO:0044539">
    <property type="term" value="P:long-chain fatty acid import into cell"/>
    <property type="evidence" value="ECO:0007669"/>
    <property type="project" value="TreeGrafter"/>
</dbReference>
<name>A0A8J9ZIT6_BRALA</name>
<dbReference type="InterPro" id="IPR025110">
    <property type="entry name" value="AMP-bd_C"/>
</dbReference>
<dbReference type="GO" id="GO:0004467">
    <property type="term" value="F:long-chain fatty acid-CoA ligase activity"/>
    <property type="evidence" value="ECO:0007669"/>
    <property type="project" value="UniProtKB-EC"/>
</dbReference>
<dbReference type="EMBL" id="OV696687">
    <property type="protein sequence ID" value="CAH1255496.1"/>
    <property type="molecule type" value="Genomic_DNA"/>
</dbReference>
<keyword evidence="11" id="KW-0445">Lipid transport</keyword>
<dbReference type="GO" id="GO:0005324">
    <property type="term" value="F:long-chain fatty acid transmembrane transporter activity"/>
    <property type="evidence" value="ECO:0007669"/>
    <property type="project" value="TreeGrafter"/>
</dbReference>